<evidence type="ECO:0000313" key="2">
    <source>
        <dbReference type="EMBL" id="VFK36931.1"/>
    </source>
</evidence>
<protein>
    <submittedName>
        <fullName evidence="3">Uncharacterized protein</fullName>
    </submittedName>
</protein>
<evidence type="ECO:0000313" key="4">
    <source>
        <dbReference type="EMBL" id="VFK80220.1"/>
    </source>
</evidence>
<accession>A0A450YGB3</accession>
<gene>
    <name evidence="4" type="ORF">BECKSD772D_GA0070982_10944</name>
    <name evidence="3" type="ORF">BECKSD772E_GA0070983_100743</name>
    <name evidence="2" type="ORF">BECKSD772F_GA0070984_100744</name>
</gene>
<evidence type="ECO:0000256" key="1">
    <source>
        <dbReference type="SAM" id="MobiDB-lite"/>
    </source>
</evidence>
<feature type="region of interest" description="Disordered" evidence="1">
    <location>
        <begin position="1"/>
        <end position="20"/>
    </location>
</feature>
<reference evidence="3" key="1">
    <citation type="submission" date="2019-02" db="EMBL/GenBank/DDBJ databases">
        <authorList>
            <person name="Gruber-Vodicka R. H."/>
            <person name="Seah K. B. B."/>
        </authorList>
    </citation>
    <scope>NUCLEOTIDE SEQUENCE</scope>
    <source>
        <strain evidence="4">BECK_S127</strain>
        <strain evidence="3">BECK_S1320</strain>
        <strain evidence="2">BECK_S1321</strain>
    </source>
</reference>
<proteinExistence type="predicted"/>
<organism evidence="3">
    <name type="scientific">Candidatus Kentrum sp. SD</name>
    <dbReference type="NCBI Taxonomy" id="2126332"/>
    <lineage>
        <taxon>Bacteria</taxon>
        <taxon>Pseudomonadati</taxon>
        <taxon>Pseudomonadota</taxon>
        <taxon>Gammaproteobacteria</taxon>
        <taxon>Candidatus Kentrum</taxon>
    </lineage>
</organism>
<name>A0A450YGB3_9GAMM</name>
<dbReference type="EMBL" id="CAADFU010000007">
    <property type="protein sequence ID" value="VFK40577.1"/>
    <property type="molecule type" value="Genomic_DNA"/>
</dbReference>
<dbReference type="EMBL" id="CAADFR010000007">
    <property type="protein sequence ID" value="VFK36931.1"/>
    <property type="molecule type" value="Genomic_DNA"/>
</dbReference>
<dbReference type="EMBL" id="CAADHB010000094">
    <property type="protein sequence ID" value="VFK80220.1"/>
    <property type="molecule type" value="Genomic_DNA"/>
</dbReference>
<sequence length="73" mass="8124">MQDATSFQSLAPIAGGKQSLGHPKIINRFRALTKKHVAIPTGYRSGRRRAGRYLTCRKKHLPFPQMIPLPTPG</sequence>
<dbReference type="AlphaFoldDB" id="A0A450YGB3"/>
<evidence type="ECO:0000313" key="3">
    <source>
        <dbReference type="EMBL" id="VFK40577.1"/>
    </source>
</evidence>